<gene>
    <name evidence="2" type="ORF">V5O48_003079</name>
</gene>
<reference evidence="2 3" key="1">
    <citation type="submission" date="2024-02" db="EMBL/GenBank/DDBJ databases">
        <title>A draft genome for the cacao thread blight pathogen Marasmius crinis-equi.</title>
        <authorList>
            <person name="Cohen S.P."/>
            <person name="Baruah I.K."/>
            <person name="Amoako-Attah I."/>
            <person name="Bukari Y."/>
            <person name="Meinhardt L.W."/>
            <person name="Bailey B.A."/>
        </authorList>
    </citation>
    <scope>NUCLEOTIDE SEQUENCE [LARGE SCALE GENOMIC DNA]</scope>
    <source>
        <strain evidence="2 3">GH-76</strain>
    </source>
</reference>
<evidence type="ECO:0000313" key="2">
    <source>
        <dbReference type="EMBL" id="KAL0578931.1"/>
    </source>
</evidence>
<sequence>MAPFMFIIESSLPAFARIALAFTAIATSGVSTALVAWVARPYVSTLRRLEPERNGGVRGIEMITSNLILSPRATRVYDTDFLVETQRPFAKWELAKAVALPAPQDGSSLPAAGKEETIAETFNKDGALVGSWVVKWGENGEGDCRAVGSVDRPPPIRSTLKPHCYSYPLPMDSCTKTFPPCPSTHSFDSPDADIVIVSSSGETTPKEFRLHSSILTIASPFFQDMFSLPQSRLSDNQEVPILPVSEPSSTLQTLFQFVYPVVDPAVETLDELATVLEAAVKYDFLAAIQHLRTILVEPRFLTTAPLRVFAIAWRYDFQDEIESAAKHTLNTDILSVPLTDDLKYITAHTFRRLIDLHRRRASAAHNLLKLPHDIKCPQCNCYGAARYNAPKWWYEWSKRAKEELTLRPSSGVIFRLEFIFQAAAATKCAGCPSNMLECLSHLEKIRHGIDDLPCSLSWASEL</sequence>
<feature type="domain" description="BTB" evidence="1">
    <location>
        <begin position="192"/>
        <end position="259"/>
    </location>
</feature>
<protein>
    <recommendedName>
        <fullName evidence="1">BTB domain-containing protein</fullName>
    </recommendedName>
</protein>
<accession>A0ABR3FTW8</accession>
<dbReference type="InterPro" id="IPR000210">
    <property type="entry name" value="BTB/POZ_dom"/>
</dbReference>
<dbReference type="Proteomes" id="UP001465976">
    <property type="component" value="Unassembled WGS sequence"/>
</dbReference>
<evidence type="ECO:0000313" key="3">
    <source>
        <dbReference type="Proteomes" id="UP001465976"/>
    </source>
</evidence>
<name>A0ABR3FTW8_9AGAR</name>
<dbReference type="SUPFAM" id="SSF54695">
    <property type="entry name" value="POZ domain"/>
    <property type="match status" value="1"/>
</dbReference>
<evidence type="ECO:0000259" key="1">
    <source>
        <dbReference type="PROSITE" id="PS50097"/>
    </source>
</evidence>
<dbReference type="CDD" id="cd18186">
    <property type="entry name" value="BTB_POZ_ZBTB_KLHL-like"/>
    <property type="match status" value="1"/>
</dbReference>
<dbReference type="Gene3D" id="3.30.710.10">
    <property type="entry name" value="Potassium Channel Kv1.1, Chain A"/>
    <property type="match status" value="1"/>
</dbReference>
<organism evidence="2 3">
    <name type="scientific">Marasmius crinis-equi</name>
    <dbReference type="NCBI Taxonomy" id="585013"/>
    <lineage>
        <taxon>Eukaryota</taxon>
        <taxon>Fungi</taxon>
        <taxon>Dikarya</taxon>
        <taxon>Basidiomycota</taxon>
        <taxon>Agaricomycotina</taxon>
        <taxon>Agaricomycetes</taxon>
        <taxon>Agaricomycetidae</taxon>
        <taxon>Agaricales</taxon>
        <taxon>Marasmiineae</taxon>
        <taxon>Marasmiaceae</taxon>
        <taxon>Marasmius</taxon>
    </lineage>
</organism>
<keyword evidence="3" id="KW-1185">Reference proteome</keyword>
<dbReference type="PROSITE" id="PS50097">
    <property type="entry name" value="BTB"/>
    <property type="match status" value="1"/>
</dbReference>
<dbReference type="Pfam" id="PF00651">
    <property type="entry name" value="BTB"/>
    <property type="match status" value="1"/>
</dbReference>
<dbReference type="EMBL" id="JBAHYK010000078">
    <property type="protein sequence ID" value="KAL0578931.1"/>
    <property type="molecule type" value="Genomic_DNA"/>
</dbReference>
<proteinExistence type="predicted"/>
<comment type="caution">
    <text evidence="2">The sequence shown here is derived from an EMBL/GenBank/DDBJ whole genome shotgun (WGS) entry which is preliminary data.</text>
</comment>
<dbReference type="InterPro" id="IPR011333">
    <property type="entry name" value="SKP1/BTB/POZ_sf"/>
</dbReference>